<dbReference type="InterPro" id="IPR045584">
    <property type="entry name" value="Pilin-like"/>
</dbReference>
<evidence type="ECO:0000313" key="3">
    <source>
        <dbReference type="Proteomes" id="UP000186110"/>
    </source>
</evidence>
<feature type="transmembrane region" description="Helical" evidence="1">
    <location>
        <begin position="56"/>
        <end position="78"/>
    </location>
</feature>
<keyword evidence="1" id="KW-0812">Transmembrane</keyword>
<evidence type="ECO:0000313" key="2">
    <source>
        <dbReference type="EMBL" id="APW41894.1"/>
    </source>
</evidence>
<accession>A0A1P8K7C6</accession>
<dbReference type="SUPFAM" id="SSF54523">
    <property type="entry name" value="Pili subunits"/>
    <property type="match status" value="1"/>
</dbReference>
<dbReference type="PANTHER" id="PTHR43221">
    <property type="entry name" value="PROTEASE HTPX"/>
    <property type="match status" value="1"/>
</dbReference>
<feature type="transmembrane region" description="Helical" evidence="1">
    <location>
        <begin position="183"/>
        <end position="204"/>
    </location>
</feature>
<gene>
    <name evidence="2" type="ORF">RS694_04625</name>
</gene>
<dbReference type="InterPro" id="IPR050083">
    <property type="entry name" value="HtpX_protease"/>
</dbReference>
<dbReference type="AlphaFoldDB" id="A0A1P8K7C6"/>
<evidence type="ECO:0008006" key="4">
    <source>
        <dbReference type="Google" id="ProtNLM"/>
    </source>
</evidence>
<dbReference type="Proteomes" id="UP000186110">
    <property type="component" value="Chromosome"/>
</dbReference>
<protein>
    <recommendedName>
        <fullName evidence="4">Pilin</fullName>
    </recommendedName>
</protein>
<evidence type="ECO:0000256" key="1">
    <source>
        <dbReference type="SAM" id="Phobius"/>
    </source>
</evidence>
<keyword evidence="1" id="KW-0472">Membrane</keyword>
<dbReference type="STRING" id="1484693.RS694_04625"/>
<keyword evidence="1" id="KW-1133">Transmembrane helix</keyword>
<keyword evidence="3" id="KW-1185">Reference proteome</keyword>
<dbReference type="Gene3D" id="3.30.700.10">
    <property type="entry name" value="Glycoprotein, Type 4 Pilin"/>
    <property type="match status" value="1"/>
</dbReference>
<name>A0A1P8K7C6_9BURK</name>
<dbReference type="EMBL" id="CP019239">
    <property type="protein sequence ID" value="APW41894.1"/>
    <property type="molecule type" value="Genomic_DNA"/>
</dbReference>
<proteinExistence type="predicted"/>
<dbReference type="KEGG" id="rsb:RS694_04625"/>
<dbReference type="PANTHER" id="PTHR43221:SF1">
    <property type="entry name" value="PROTEASE HTPX"/>
    <property type="match status" value="1"/>
</dbReference>
<reference evidence="2 3" key="1">
    <citation type="submission" date="2017-01" db="EMBL/GenBank/DDBJ databases">
        <authorList>
            <person name="Mah S.A."/>
            <person name="Swanson W.J."/>
            <person name="Moy G.W."/>
            <person name="Vacquier V.D."/>
        </authorList>
    </citation>
    <scope>NUCLEOTIDE SEQUENCE [LARGE SCALE GENOMIC DNA]</scope>
    <source>
        <strain evidence="2 3">DSM 22694</strain>
    </source>
</reference>
<sequence length="310" mass="33938">MARNTVKKYLRSDETEPTYAKRVSSSKLDPFAEKLAIWLGMEATKSRKQRRNLKQIYTLTGHLWRLPILWLPLLGAAYSRAKEYSCDRHGRACCETAESAARALLVLGAGPRRVHAMDINAYARQITYSIGFWASFHEIINGYPWLTKRVSMVVNKDVAVPKRNPFAYILGVFVPYGGASGGGAGFIVLVAIIGILAAVALPAYQEYTDKATVSQAWLQAAPTRSKLADFYAQRKEIPTFEEAGTSDTLSDGTHMSLNPESMVVEVPTKVGVLNMVPKVSSSAPNGIVWECHAGDGMKPTALPKACSKSP</sequence>
<organism evidence="2 3">
    <name type="scientific">Rhodoferax saidenbachensis</name>
    <dbReference type="NCBI Taxonomy" id="1484693"/>
    <lineage>
        <taxon>Bacteria</taxon>
        <taxon>Pseudomonadati</taxon>
        <taxon>Pseudomonadota</taxon>
        <taxon>Betaproteobacteria</taxon>
        <taxon>Burkholderiales</taxon>
        <taxon>Comamonadaceae</taxon>
        <taxon>Rhodoferax</taxon>
    </lineage>
</organism>